<dbReference type="PANTHER" id="PTHR20898">
    <property type="entry name" value="DAEDALUS ON 3-RELATED-RELATED"/>
    <property type="match status" value="1"/>
</dbReference>
<organism evidence="4">
    <name type="scientific">Drosophila rhopaloa</name>
    <name type="common">Fruit fly</name>
    <dbReference type="NCBI Taxonomy" id="1041015"/>
    <lineage>
        <taxon>Eukaryota</taxon>
        <taxon>Metazoa</taxon>
        <taxon>Ecdysozoa</taxon>
        <taxon>Arthropoda</taxon>
        <taxon>Hexapoda</taxon>
        <taxon>Insecta</taxon>
        <taxon>Pterygota</taxon>
        <taxon>Neoptera</taxon>
        <taxon>Endopterygota</taxon>
        <taxon>Diptera</taxon>
        <taxon>Brachycera</taxon>
        <taxon>Muscomorpha</taxon>
        <taxon>Ephydroidea</taxon>
        <taxon>Drosophilidae</taxon>
        <taxon>Drosophila</taxon>
        <taxon>Sophophora</taxon>
    </lineage>
</organism>
<reference evidence="4" key="2">
    <citation type="submission" date="2025-04" db="UniProtKB">
        <authorList>
            <consortium name="RefSeq"/>
        </authorList>
    </citation>
    <scope>IDENTIFICATION</scope>
</reference>
<proteinExistence type="predicted"/>
<keyword evidence="3" id="KW-1185">Reference proteome</keyword>
<dbReference type="PANTHER" id="PTHR20898:SF0">
    <property type="entry name" value="DAEDALUS ON 3-RELATED"/>
    <property type="match status" value="1"/>
</dbReference>
<gene>
    <name evidence="4" type="primary">LOC108043809</name>
    <name evidence="2" type="synonym">108043809</name>
</gene>
<evidence type="ECO:0000256" key="1">
    <source>
        <dbReference type="SAM" id="SignalP"/>
    </source>
</evidence>
<dbReference type="Pfam" id="PF06477">
    <property type="entry name" value="DUF1091"/>
    <property type="match status" value="1"/>
</dbReference>
<protein>
    <submittedName>
        <fullName evidence="4">Uncharacterized protein LOC108043809</fullName>
    </submittedName>
</protein>
<dbReference type="InterPro" id="IPR010512">
    <property type="entry name" value="DUF1091"/>
</dbReference>
<dbReference type="Proteomes" id="UP001652680">
    <property type="component" value="Unassembled WGS sequence"/>
</dbReference>
<name>A0A6P4ENC6_DRORH</name>
<evidence type="ECO:0000313" key="4">
    <source>
        <dbReference type="RefSeq" id="XP_016978109.1"/>
    </source>
</evidence>
<dbReference type="EnsemblMetazoa" id="XM_017122620.1">
    <property type="protein sequence ID" value="XP_016978109.1"/>
    <property type="gene ID" value="LOC108043809"/>
</dbReference>
<dbReference type="GeneID" id="108043809"/>
<dbReference type="RefSeq" id="XP_016978109.1">
    <property type="nucleotide sequence ID" value="XM_017122620.1"/>
</dbReference>
<dbReference type="SMART" id="SM00697">
    <property type="entry name" value="DM8"/>
    <property type="match status" value="1"/>
</dbReference>
<dbReference type="AlphaFoldDB" id="A0A6P4ENC6"/>
<reference evidence="3" key="1">
    <citation type="journal article" date="2021" name="Elife">
        <title>Highly contiguous assemblies of 101 drosophilid genomes.</title>
        <authorList>
            <person name="Kim B.Y."/>
            <person name="Wang J.R."/>
            <person name="Miller D.E."/>
            <person name="Barmina O."/>
            <person name="Delaney E."/>
            <person name="Thompson A."/>
            <person name="Comeault A.A."/>
            <person name="Peede D."/>
            <person name="D'Agostino E.R."/>
            <person name="Pelaez J."/>
            <person name="Aguilar J.M."/>
            <person name="Haji D."/>
            <person name="Matsunaga T."/>
            <person name="Armstrong E.E."/>
            <person name="Zych M."/>
            <person name="Ogawa Y."/>
            <person name="Stamenkovic-Radak M."/>
            <person name="Jelic M."/>
            <person name="Veselinovic M.S."/>
            <person name="Tanaskovic M."/>
            <person name="Eric P."/>
            <person name="Gao J.J."/>
            <person name="Katoh T.K."/>
            <person name="Toda M.J."/>
            <person name="Watabe H."/>
            <person name="Watada M."/>
            <person name="Davis J.S."/>
            <person name="Moyle L.C."/>
            <person name="Manoli G."/>
            <person name="Bertolini E."/>
            <person name="Kostal V."/>
            <person name="Hawley R.S."/>
            <person name="Takahashi A."/>
            <person name="Jones C.D."/>
            <person name="Price D.K."/>
            <person name="Whiteman N."/>
            <person name="Kopp A."/>
            <person name="Matute D.R."/>
            <person name="Petrov D.A."/>
        </authorList>
    </citation>
    <scope>NUCLEOTIDE SEQUENCE [LARGE SCALE GENOMIC DNA]</scope>
</reference>
<evidence type="ECO:0000313" key="3">
    <source>
        <dbReference type="Proteomes" id="UP001652680"/>
    </source>
</evidence>
<accession>A0A6P4ENC6</accession>
<feature type="chain" id="PRO_5028369928" evidence="1">
    <location>
        <begin position="20"/>
        <end position="178"/>
    </location>
</feature>
<sequence length="178" mass="21415">MRTWFWIRWLLIFKCVSTAQRNFRIFYDDVNVKIFDMDRVEKFGCQVLQMNNRSYTNCQVRLRHNIIKLTVRTALDFFKQNGQSMKLYDVRLDACRFMDTVHKNRMFNIYAKSLKKLSNLKCPLKANFNYTLEKLYLDEQDFPSFVPFGTFRSFSEFYVNQSIVGARIKVHGKVTAWH</sequence>
<dbReference type="OrthoDB" id="7834469at2759"/>
<keyword evidence="1" id="KW-0732">Signal</keyword>
<feature type="signal peptide" evidence="1">
    <location>
        <begin position="1"/>
        <end position="19"/>
    </location>
</feature>
<reference evidence="2" key="3">
    <citation type="submission" date="2025-05" db="UniProtKB">
        <authorList>
            <consortium name="EnsemblMetazoa"/>
        </authorList>
    </citation>
    <scope>IDENTIFICATION</scope>
</reference>
<evidence type="ECO:0000313" key="2">
    <source>
        <dbReference type="EnsemblMetazoa" id="XP_016978109.1"/>
    </source>
</evidence>